<feature type="compositionally biased region" description="Basic residues" evidence="1">
    <location>
        <begin position="884"/>
        <end position="896"/>
    </location>
</feature>
<dbReference type="InterPro" id="IPR000719">
    <property type="entry name" value="Prot_kinase_dom"/>
</dbReference>
<name>A0ABR3FJC8_9AGAR</name>
<organism evidence="3 4">
    <name type="scientific">Marasmius crinis-equi</name>
    <dbReference type="NCBI Taxonomy" id="585013"/>
    <lineage>
        <taxon>Eukaryota</taxon>
        <taxon>Fungi</taxon>
        <taxon>Dikarya</taxon>
        <taxon>Basidiomycota</taxon>
        <taxon>Agaricomycotina</taxon>
        <taxon>Agaricomycetes</taxon>
        <taxon>Agaricomycetidae</taxon>
        <taxon>Agaricales</taxon>
        <taxon>Marasmiineae</taxon>
        <taxon>Marasmiaceae</taxon>
        <taxon>Marasmius</taxon>
    </lineage>
</organism>
<feature type="compositionally biased region" description="Acidic residues" evidence="1">
    <location>
        <begin position="758"/>
        <end position="775"/>
    </location>
</feature>
<feature type="compositionally biased region" description="Low complexity" evidence="1">
    <location>
        <begin position="789"/>
        <end position="799"/>
    </location>
</feature>
<sequence length="1224" mass="134611">MPIYLTTQEKRAAIEKALTVRSRLALQQDFDMQKMLPVSKNFPDDWIGKLTFPDTDLLQKIKQTPPENREGPWKGDLALGQVEHIVAQLQVISSQEGPQESMQKQLVELHFEKKSHDNPTEAMKSLTNPSLLYAAWGVILFPDSWSSFPNDKSNFEALLGDLYRAQVIVPFQAQNKRVPANFSSAESLITLRLPEETIEGVKPIVCGVEAYSPISDFAILETHTDNQRTITLWGEFDSDNDRYDYRKGQAVAFCHTSLWKAIHDQCPRFTASLWASRTNTVEALRFDVFNYPSQRAEIERFELTLTNGASCALHFLRIVTSLLNKQQKQPTLSLSREIATLKDYLKSMGVKSKNTKSKNSSNANKHPRDDDRGSGGTGSGPGGRGDQADSRHKRQRKDTKDGNSEDDGGGFAGGTTGGSSGGSTGGSMCAALGDFFSDPATWTPPTKSTSAPQLNRGRYDRLSDPRSSQTAQTMTFSLVLDDPPAQWMTAAGMIVDESDEGGPCALIRTPSHDTPVAAAKLVKKREVEILEILKHIRGVVKAIAALYFRADLWLLVTEYSGKRLTDYVLSSASFSSPPLLPVLEQILDTIQEIHEAGYVHLDIKHDNIVVQASPHGNVATVLDFGHARSILAGVPDTLYGTEGWLAPEVESGSVASLTDLDTFSLGKVLLFVGENYTGVDVSETQRNAIPFVPSIFMVYFLRSRLASSSSIAAQQAPVFPLFSAASHSFDLSSHATFLEFRLVEKSNREKQAPSVEDVFGDGEELTDLSDSDGEDEPYRSPSPLPPRPTDLSSAASSTSPAPPPLVGTKRSAEDGCQSSRNKRRKRARKAAKAAAEPATGPSERTIQEALLPSKNPQQVTLQAQEFDAAYGAHTGKIGKDKAGRKGKTGRKGKVGRGKVAEENAGDEKLKEQAEREAEYDVDDLVKGRGFDHIKWDGIKPIPIIDANDIVVSVLAGRPNREDYLQETRRAHSAVMLEGNQAGLTGKCEKRGNFPAHTKGITMGMGSRTPVLLAPDNQWKGMGGVLQRLVDLVAFKRISGYQNAAFELWAPRLYERYRITANAVRRHRRTSRLPWNFGDSNVFAAAAFNFGGKVRTFKHRDHLNWAFGWCAITALGKFDAGRSARLVLWEFKLVVDFPPGSTVLIPSAVVTHSNTRIAEGDERTSFTQYTAGAIFRWVGNGCKTEDELESSNPQAWSEMMNCKRSAVSDRIKLYSTIDELLVHTG</sequence>
<dbReference type="EMBL" id="JBAHYK010000306">
    <property type="protein sequence ID" value="KAL0575412.1"/>
    <property type="molecule type" value="Genomic_DNA"/>
</dbReference>
<feature type="region of interest" description="Disordered" evidence="1">
    <location>
        <begin position="751"/>
        <end position="844"/>
    </location>
</feature>
<dbReference type="PROSITE" id="PS00108">
    <property type="entry name" value="PROTEIN_KINASE_ST"/>
    <property type="match status" value="1"/>
</dbReference>
<dbReference type="PANTHER" id="PTHR44167">
    <property type="entry name" value="OVARIAN-SPECIFIC SERINE/THREONINE-PROTEIN KINASE LOK-RELATED"/>
    <property type="match status" value="1"/>
</dbReference>
<feature type="region of interest" description="Disordered" evidence="1">
    <location>
        <begin position="438"/>
        <end position="470"/>
    </location>
</feature>
<dbReference type="Gene3D" id="1.10.510.10">
    <property type="entry name" value="Transferase(Phosphotransferase) domain 1"/>
    <property type="match status" value="1"/>
</dbReference>
<feature type="compositionally biased region" description="Polar residues" evidence="1">
    <location>
        <begin position="443"/>
        <end position="453"/>
    </location>
</feature>
<feature type="compositionally biased region" description="Gly residues" evidence="1">
    <location>
        <begin position="374"/>
        <end position="385"/>
    </location>
</feature>
<proteinExistence type="predicted"/>
<dbReference type="PROSITE" id="PS50011">
    <property type="entry name" value="PROTEIN_KINASE_DOM"/>
    <property type="match status" value="1"/>
</dbReference>
<comment type="caution">
    <text evidence="3">The sequence shown here is derived from an EMBL/GenBank/DDBJ whole genome shotgun (WGS) entry which is preliminary data.</text>
</comment>
<dbReference type="InterPro" id="IPR011009">
    <property type="entry name" value="Kinase-like_dom_sf"/>
</dbReference>
<feature type="region of interest" description="Disordered" evidence="1">
    <location>
        <begin position="872"/>
        <end position="914"/>
    </location>
</feature>
<feature type="compositionally biased region" description="Basic and acidic residues" evidence="1">
    <location>
        <begin position="898"/>
        <end position="914"/>
    </location>
</feature>
<dbReference type="SMART" id="SM00220">
    <property type="entry name" value="S_TKc"/>
    <property type="match status" value="1"/>
</dbReference>
<dbReference type="Proteomes" id="UP001465976">
    <property type="component" value="Unassembled WGS sequence"/>
</dbReference>
<feature type="region of interest" description="Disordered" evidence="1">
    <location>
        <begin position="349"/>
        <end position="425"/>
    </location>
</feature>
<feature type="compositionally biased region" description="Gly residues" evidence="1">
    <location>
        <begin position="409"/>
        <end position="425"/>
    </location>
</feature>
<evidence type="ECO:0000313" key="4">
    <source>
        <dbReference type="Proteomes" id="UP001465976"/>
    </source>
</evidence>
<dbReference type="SUPFAM" id="SSF56112">
    <property type="entry name" value="Protein kinase-like (PK-like)"/>
    <property type="match status" value="1"/>
</dbReference>
<reference evidence="3 4" key="1">
    <citation type="submission" date="2024-02" db="EMBL/GenBank/DDBJ databases">
        <title>A draft genome for the cacao thread blight pathogen Marasmius crinis-equi.</title>
        <authorList>
            <person name="Cohen S.P."/>
            <person name="Baruah I.K."/>
            <person name="Amoako-Attah I."/>
            <person name="Bukari Y."/>
            <person name="Meinhardt L.W."/>
            <person name="Bailey B.A."/>
        </authorList>
    </citation>
    <scope>NUCLEOTIDE SEQUENCE [LARGE SCALE GENOMIC DNA]</scope>
    <source>
        <strain evidence="3 4">GH-76</strain>
    </source>
</reference>
<keyword evidence="4" id="KW-1185">Reference proteome</keyword>
<dbReference type="InterPro" id="IPR008271">
    <property type="entry name" value="Ser/Thr_kinase_AS"/>
</dbReference>
<gene>
    <name evidence="3" type="ORF">V5O48_006552</name>
</gene>
<evidence type="ECO:0000259" key="2">
    <source>
        <dbReference type="PROSITE" id="PS50011"/>
    </source>
</evidence>
<dbReference type="PANTHER" id="PTHR44167:SF31">
    <property type="entry name" value="PROTEIN CBG02007"/>
    <property type="match status" value="1"/>
</dbReference>
<evidence type="ECO:0000256" key="1">
    <source>
        <dbReference type="SAM" id="MobiDB-lite"/>
    </source>
</evidence>
<evidence type="ECO:0000313" key="3">
    <source>
        <dbReference type="EMBL" id="KAL0575412.1"/>
    </source>
</evidence>
<dbReference type="Gene3D" id="3.60.130.30">
    <property type="match status" value="1"/>
</dbReference>
<feature type="domain" description="Protein kinase" evidence="2">
    <location>
        <begin position="448"/>
        <end position="766"/>
    </location>
</feature>
<dbReference type="Pfam" id="PF00069">
    <property type="entry name" value="Pkinase"/>
    <property type="match status" value="1"/>
</dbReference>
<protein>
    <recommendedName>
        <fullName evidence="2">Protein kinase domain-containing protein</fullName>
    </recommendedName>
</protein>
<feature type="compositionally biased region" description="Basic residues" evidence="1">
    <location>
        <begin position="820"/>
        <end position="831"/>
    </location>
</feature>
<accession>A0ABR3FJC8</accession>